<dbReference type="InterPro" id="IPR004518">
    <property type="entry name" value="MazG-like_dom"/>
</dbReference>
<reference evidence="2 3" key="1">
    <citation type="submission" date="2015-10" db="EMBL/GenBank/DDBJ databases">
        <title>Metagenome-Assembled Genomes uncover a global brackish microbiome.</title>
        <authorList>
            <person name="Hugerth L.W."/>
            <person name="Larsson J."/>
            <person name="Alneberg J."/>
            <person name="Lindh M.V."/>
            <person name="Legrand C."/>
            <person name="Pinhassi J."/>
            <person name="Andersson A.F."/>
        </authorList>
    </citation>
    <scope>NUCLEOTIDE SEQUENCE [LARGE SCALE GENOMIC DNA]</scope>
    <source>
        <strain evidence="2">BACL2 MAG-120802-bin41</strain>
    </source>
</reference>
<dbReference type="NCBIfam" id="TIGR00444">
    <property type="entry name" value="mazG"/>
    <property type="match status" value="1"/>
</dbReference>
<dbReference type="EMBL" id="LIAS01000152">
    <property type="protein sequence ID" value="KRO30301.1"/>
    <property type="molecule type" value="Genomic_DNA"/>
</dbReference>
<dbReference type="InterPro" id="IPR011551">
    <property type="entry name" value="NTP_PyrPHydrolase_MazG"/>
</dbReference>
<dbReference type="InterPro" id="IPR048015">
    <property type="entry name" value="NTP-PPase_MazG-like_N"/>
</dbReference>
<gene>
    <name evidence="2" type="ORF">ABR60_00215</name>
</gene>
<feature type="domain" description="NTP pyrophosphohydrolase MazG-like" evidence="1">
    <location>
        <begin position="28"/>
        <end position="103"/>
    </location>
</feature>
<dbReference type="CDD" id="cd11528">
    <property type="entry name" value="NTP-PPase_MazG_Nterm"/>
    <property type="match status" value="1"/>
</dbReference>
<dbReference type="GO" id="GO:0046047">
    <property type="term" value="P:TTP catabolic process"/>
    <property type="evidence" value="ECO:0007669"/>
    <property type="project" value="TreeGrafter"/>
</dbReference>
<keyword evidence="2" id="KW-0378">Hydrolase</keyword>
<accession>A0A0R2P311</accession>
<dbReference type="GO" id="GO:0046061">
    <property type="term" value="P:dATP catabolic process"/>
    <property type="evidence" value="ECO:0007669"/>
    <property type="project" value="TreeGrafter"/>
</dbReference>
<sequence length="213" mass="23922">MAYENLARLAQVMDTLRSPGGCPWDSEQSHQSLLKYLLEESYEFIEAVESGNSEDMREELGDILLQVYFHSRIAQEDNENPFSVDDVAKGVIEKLISRHPHVFADKKVNSSAEVLENWEEIKRREKSRTSAHDGVPTGQPALTLASKLIYRASKNELSTPEHPVEKIEVNEAALGDQLLSLISWAIANNLDPEVALRKAALKYRDAMSQEESG</sequence>
<dbReference type="AlphaFoldDB" id="A0A0R2P311"/>
<dbReference type="GO" id="GO:0046076">
    <property type="term" value="P:dTTP catabolic process"/>
    <property type="evidence" value="ECO:0007669"/>
    <property type="project" value="TreeGrafter"/>
</dbReference>
<dbReference type="SUPFAM" id="SSF101386">
    <property type="entry name" value="all-alpha NTP pyrophosphatases"/>
    <property type="match status" value="1"/>
</dbReference>
<dbReference type="FunFam" id="1.10.287.1080:FF:000001">
    <property type="entry name" value="Nucleoside triphosphate pyrophosphohydrolase"/>
    <property type="match status" value="1"/>
</dbReference>
<dbReference type="PANTHER" id="PTHR30522">
    <property type="entry name" value="NUCLEOSIDE TRIPHOSPHATE PYROPHOSPHOHYDROLASE"/>
    <property type="match status" value="1"/>
</dbReference>
<comment type="caution">
    <text evidence="2">The sequence shown here is derived from an EMBL/GenBank/DDBJ whole genome shotgun (WGS) entry which is preliminary data.</text>
</comment>
<organism evidence="2 3">
    <name type="scientific">Actinobacteria bacterium BACL2 MAG-120802-bin41</name>
    <dbReference type="NCBI Taxonomy" id="1655568"/>
    <lineage>
        <taxon>Bacteria</taxon>
        <taxon>Bacillati</taxon>
        <taxon>Actinomycetota</taxon>
        <taxon>Actinomycetes</taxon>
        <taxon>Actinomycetes incertae sedis</taxon>
        <taxon>ac1 cluster</taxon>
    </lineage>
</organism>
<dbReference type="Pfam" id="PF03819">
    <property type="entry name" value="MazG"/>
    <property type="match status" value="1"/>
</dbReference>
<dbReference type="GO" id="GO:0046081">
    <property type="term" value="P:dUTP catabolic process"/>
    <property type="evidence" value="ECO:0007669"/>
    <property type="project" value="TreeGrafter"/>
</dbReference>
<dbReference type="PANTHER" id="PTHR30522:SF0">
    <property type="entry name" value="NUCLEOSIDE TRIPHOSPHATE PYROPHOSPHOHYDROLASE"/>
    <property type="match status" value="1"/>
</dbReference>
<evidence type="ECO:0000313" key="2">
    <source>
        <dbReference type="EMBL" id="KRO30301.1"/>
    </source>
</evidence>
<dbReference type="GO" id="GO:0047429">
    <property type="term" value="F:nucleoside triphosphate diphosphatase activity"/>
    <property type="evidence" value="ECO:0007669"/>
    <property type="project" value="TreeGrafter"/>
</dbReference>
<evidence type="ECO:0000259" key="1">
    <source>
        <dbReference type="Pfam" id="PF03819"/>
    </source>
</evidence>
<proteinExistence type="predicted"/>
<protein>
    <submittedName>
        <fullName evidence="2">Nucleoside triphosphate hydrolase</fullName>
    </submittedName>
</protein>
<dbReference type="GO" id="GO:0006203">
    <property type="term" value="P:dGTP catabolic process"/>
    <property type="evidence" value="ECO:0007669"/>
    <property type="project" value="TreeGrafter"/>
</dbReference>
<name>A0A0R2P311_9ACTN</name>
<dbReference type="GO" id="GO:0046052">
    <property type="term" value="P:UTP catabolic process"/>
    <property type="evidence" value="ECO:0007669"/>
    <property type="project" value="TreeGrafter"/>
</dbReference>
<dbReference type="GO" id="GO:0006950">
    <property type="term" value="P:response to stress"/>
    <property type="evidence" value="ECO:0007669"/>
    <property type="project" value="UniProtKB-ARBA"/>
</dbReference>
<dbReference type="Proteomes" id="UP000053941">
    <property type="component" value="Unassembled WGS sequence"/>
</dbReference>
<evidence type="ECO:0000313" key="3">
    <source>
        <dbReference type="Proteomes" id="UP000053941"/>
    </source>
</evidence>
<dbReference type="Gene3D" id="1.10.287.1080">
    <property type="entry name" value="MazG-like"/>
    <property type="match status" value="1"/>
</dbReference>